<dbReference type="GO" id="GO:0016301">
    <property type="term" value="F:kinase activity"/>
    <property type="evidence" value="ECO:0007669"/>
    <property type="project" value="UniProtKB-KW"/>
</dbReference>
<accession>A0A3M7M6C4</accession>
<keyword evidence="2" id="KW-0808">Transferase</keyword>
<dbReference type="OrthoDB" id="4062651at2759"/>
<dbReference type="AlphaFoldDB" id="A0A3M7M6C4"/>
<evidence type="ECO:0000313" key="2">
    <source>
        <dbReference type="EMBL" id="RMZ70043.1"/>
    </source>
</evidence>
<evidence type="ECO:0000256" key="1">
    <source>
        <dbReference type="SAM" id="MobiDB-lite"/>
    </source>
</evidence>
<keyword evidence="3" id="KW-1185">Reference proteome</keyword>
<proteinExistence type="predicted"/>
<name>A0A3M7M6C4_9PLEO</name>
<reference evidence="2 3" key="1">
    <citation type="journal article" date="2014" name="PLoS ONE">
        <title>De novo Genome Assembly of the Fungal Plant Pathogen Pyrenophora semeniperda.</title>
        <authorList>
            <person name="Soliai M.M."/>
            <person name="Meyer S.E."/>
            <person name="Udall J.A."/>
            <person name="Elzinga D.E."/>
            <person name="Hermansen R.A."/>
            <person name="Bodily P.M."/>
            <person name="Hart A.A."/>
            <person name="Coleman C.E."/>
        </authorList>
    </citation>
    <scope>NUCLEOTIDE SEQUENCE [LARGE SCALE GENOMIC DNA]</scope>
    <source>
        <strain evidence="2 3">CCB06</strain>
        <tissue evidence="2">Mycelium</tissue>
    </source>
</reference>
<sequence length="105" mass="11411">MSGQSRYFMFPWANGESLSHFWNTTRLQGPNADIIENTIVPLRGIADALDHLHNFDGGDPDGGSGTNEIPNDASVVESHLDYGSDVGSGSEPDTIIETYKDLEKT</sequence>
<feature type="region of interest" description="Disordered" evidence="1">
    <location>
        <begin position="55"/>
        <end position="105"/>
    </location>
</feature>
<dbReference type="EMBL" id="KE747824">
    <property type="protein sequence ID" value="RMZ70043.1"/>
    <property type="molecule type" value="Genomic_DNA"/>
</dbReference>
<keyword evidence="2" id="KW-0418">Kinase</keyword>
<organism evidence="2 3">
    <name type="scientific">Pyrenophora seminiperda CCB06</name>
    <dbReference type="NCBI Taxonomy" id="1302712"/>
    <lineage>
        <taxon>Eukaryota</taxon>
        <taxon>Fungi</taxon>
        <taxon>Dikarya</taxon>
        <taxon>Ascomycota</taxon>
        <taxon>Pezizomycotina</taxon>
        <taxon>Dothideomycetes</taxon>
        <taxon>Pleosporomycetidae</taxon>
        <taxon>Pleosporales</taxon>
        <taxon>Pleosporineae</taxon>
        <taxon>Pleosporaceae</taxon>
        <taxon>Pyrenophora</taxon>
    </lineage>
</organism>
<gene>
    <name evidence="2" type="ORF">GMOD_00000081</name>
</gene>
<dbReference type="Proteomes" id="UP000265663">
    <property type="component" value="Unassembled WGS sequence"/>
</dbReference>
<evidence type="ECO:0000313" key="3">
    <source>
        <dbReference type="Proteomes" id="UP000265663"/>
    </source>
</evidence>
<protein>
    <submittedName>
        <fullName evidence="2">Serine threonine kinase</fullName>
    </submittedName>
</protein>